<dbReference type="AlphaFoldDB" id="A0A840UFU4"/>
<comment type="caution">
    <text evidence="6">The sequence shown here is derived from an EMBL/GenBank/DDBJ whole genome shotgun (WGS) entry which is preliminary data.</text>
</comment>
<protein>
    <submittedName>
        <fullName evidence="6">Energy-coupling factor transport system permease protein</fullName>
    </submittedName>
</protein>
<sequence>MPENKKNAALAALTKLLMAITVSIAVLWTNNLSALSILTGLEIIIALAARSKPLWKGLGGLAFFAVILAVIQLLFSAPFSVAIGSAFKMFIMAVSLLILVATSSTQEITASLVKQCHLPYEYAFMITVVLRFVPDLLKESKAVREAQACRGFHPAKNPLRRIIDYMMIIKPMVFKAIARSENMAISLELRGFSHKGKRTFLASRKLAWLDYSVLVINALICIITIKSF</sequence>
<dbReference type="Proteomes" id="UP000559117">
    <property type="component" value="Unassembled WGS sequence"/>
</dbReference>
<reference evidence="6 7" key="1">
    <citation type="submission" date="2020-08" db="EMBL/GenBank/DDBJ databases">
        <title>Genomic Encyclopedia of Type Strains, Phase IV (KMG-IV): sequencing the most valuable type-strain genomes for metagenomic binning, comparative biology and taxonomic classification.</title>
        <authorList>
            <person name="Goeker M."/>
        </authorList>
    </citation>
    <scope>NUCLEOTIDE SEQUENCE [LARGE SCALE GENOMIC DNA]</scope>
    <source>
        <strain evidence="6 7">DSM 24661</strain>
    </source>
</reference>
<dbReference type="RefSeq" id="WP_183858870.1">
    <property type="nucleotide sequence ID" value="NZ_JACHFH010000001.1"/>
</dbReference>
<dbReference type="GO" id="GO:0005886">
    <property type="term" value="C:plasma membrane"/>
    <property type="evidence" value="ECO:0007669"/>
    <property type="project" value="UniProtKB-ARBA"/>
</dbReference>
<dbReference type="CDD" id="cd16914">
    <property type="entry name" value="EcfT"/>
    <property type="match status" value="1"/>
</dbReference>
<proteinExistence type="predicted"/>
<dbReference type="Pfam" id="PF02361">
    <property type="entry name" value="CbiQ"/>
    <property type="match status" value="1"/>
</dbReference>
<keyword evidence="3 5" id="KW-1133">Transmembrane helix</keyword>
<feature type="transmembrane region" description="Helical" evidence="5">
    <location>
        <begin position="81"/>
        <end position="101"/>
    </location>
</feature>
<evidence type="ECO:0000313" key="7">
    <source>
        <dbReference type="Proteomes" id="UP000559117"/>
    </source>
</evidence>
<keyword evidence="7" id="KW-1185">Reference proteome</keyword>
<dbReference type="EMBL" id="JACHFH010000001">
    <property type="protein sequence ID" value="MBB5335050.1"/>
    <property type="molecule type" value="Genomic_DNA"/>
</dbReference>
<feature type="transmembrane region" description="Helical" evidence="5">
    <location>
        <begin position="57"/>
        <end position="75"/>
    </location>
</feature>
<keyword evidence="4 5" id="KW-0472">Membrane</keyword>
<name>A0A840UFU4_9FIRM</name>
<dbReference type="PANTHER" id="PTHR33514">
    <property type="entry name" value="PROTEIN ABCI12, CHLOROPLASTIC"/>
    <property type="match status" value="1"/>
</dbReference>
<evidence type="ECO:0000313" key="6">
    <source>
        <dbReference type="EMBL" id="MBB5335050.1"/>
    </source>
</evidence>
<accession>A0A840UFU4</accession>
<evidence type="ECO:0000256" key="3">
    <source>
        <dbReference type="ARBA" id="ARBA00022989"/>
    </source>
</evidence>
<comment type="subcellular location">
    <subcellularLocation>
        <location evidence="1">Membrane</location>
        <topology evidence="1">Multi-pass membrane protein</topology>
    </subcellularLocation>
</comment>
<evidence type="ECO:0000256" key="1">
    <source>
        <dbReference type="ARBA" id="ARBA00004141"/>
    </source>
</evidence>
<feature type="transmembrane region" description="Helical" evidence="5">
    <location>
        <begin position="206"/>
        <end position="225"/>
    </location>
</feature>
<evidence type="ECO:0000256" key="4">
    <source>
        <dbReference type="ARBA" id="ARBA00023136"/>
    </source>
</evidence>
<feature type="transmembrane region" description="Helical" evidence="5">
    <location>
        <begin position="7"/>
        <end position="28"/>
    </location>
</feature>
<keyword evidence="2 5" id="KW-0812">Transmembrane</keyword>
<gene>
    <name evidence="6" type="ORF">HNR32_000150</name>
</gene>
<evidence type="ECO:0000256" key="2">
    <source>
        <dbReference type="ARBA" id="ARBA00022692"/>
    </source>
</evidence>
<dbReference type="PANTHER" id="PTHR33514:SF13">
    <property type="entry name" value="PROTEIN ABCI12, CHLOROPLASTIC"/>
    <property type="match status" value="1"/>
</dbReference>
<organism evidence="6 7">
    <name type="scientific">Pectinatus brassicae</name>
    <dbReference type="NCBI Taxonomy" id="862415"/>
    <lineage>
        <taxon>Bacteria</taxon>
        <taxon>Bacillati</taxon>
        <taxon>Bacillota</taxon>
        <taxon>Negativicutes</taxon>
        <taxon>Selenomonadales</taxon>
        <taxon>Selenomonadaceae</taxon>
        <taxon>Pectinatus</taxon>
    </lineage>
</organism>
<evidence type="ECO:0000256" key="5">
    <source>
        <dbReference type="SAM" id="Phobius"/>
    </source>
</evidence>
<dbReference type="InterPro" id="IPR003339">
    <property type="entry name" value="ABC/ECF_trnsptr_transmembrane"/>
</dbReference>